<evidence type="ECO:0000313" key="3">
    <source>
        <dbReference type="EMBL" id="TFB21473.1"/>
    </source>
</evidence>
<dbReference type="InterPro" id="IPR009492">
    <property type="entry name" value="TniQ"/>
</dbReference>
<evidence type="ECO:0000259" key="1">
    <source>
        <dbReference type="Pfam" id="PF06527"/>
    </source>
</evidence>
<sequence length="636" mass="74703">MMTFFPVPYKDELLYSVLARYHVRSGNVSIKATQKDIYGTDSITAIMDLPSHIYRIMDNLPVGHHYTPEYLIANHTLYPFYAAFLSSEHAAKVKESMIGDKGGSIYNRIGLMASSVKFNQYFKFCPKCADEEVYNLGEMYWHRIHQIPGVLVCPEHNTPLYDSQVPVRGYNKHDYRLATPETCKINYPKLNYPDNIMDKAINIAQDIDYMLNNKTENKSLKWFKGQYINRLKELGFANINGRIKQKELLESFVNFYGHRFLRMVQSDIGFNSNGNSNSNWLYEMIRRNNRSSHPIRHLLFTHFLGISPLHIFNKKIEYKPFGERPWPCLNSAASHYLKPVINDMELKYGADSKSPIGVFICDCGFVYLRTGPDREEKDRYKITKIKHFGSVWENKLKKLTNQRLSLRETARQLAVDPATVKKYAKKLDLKTYWLKRGGEDQKIVNINEEDSSVEKKVSFRREWLNLIKQYPHSSKTELRQLNNRVFTWLYRNDRNWLNRNSPKIKSTVNDNHRVDWEQRDEEIYENVRIAVNDMLTVGKPVRITISSVGSRIGIRPLLEKHLDKLPMTKAYLNDKTESIKDFQIRRLQWAVQELQKDGQDLSLWRIYRKAGIREKFQKDLQEEAIKLIVEKNNLCL</sequence>
<keyword evidence="4" id="KW-1185">Reference proteome</keyword>
<comment type="caution">
    <text evidence="3">The sequence shown here is derived from an EMBL/GenBank/DDBJ whole genome shotgun (WGS) entry which is preliminary data.</text>
</comment>
<feature type="domain" description="Transposon Tn7 transposition protein TnsD C-terminal" evidence="2">
    <location>
        <begin position="203"/>
        <end position="572"/>
    </location>
</feature>
<feature type="domain" description="TniQ" evidence="1">
    <location>
        <begin position="4"/>
        <end position="160"/>
    </location>
</feature>
<protein>
    <submittedName>
        <fullName evidence="3">Transposase</fullName>
    </submittedName>
</protein>
<dbReference type="Pfam" id="PF06527">
    <property type="entry name" value="TniQ"/>
    <property type="match status" value="1"/>
</dbReference>
<accession>A0A4Y8IS75</accession>
<organism evidence="3 4">
    <name type="scientific">Filobacillus milosensis</name>
    <dbReference type="NCBI Taxonomy" id="94137"/>
    <lineage>
        <taxon>Bacteria</taxon>
        <taxon>Bacillati</taxon>
        <taxon>Bacillota</taxon>
        <taxon>Bacilli</taxon>
        <taxon>Bacillales</taxon>
        <taxon>Bacillaceae</taxon>
        <taxon>Filobacillus</taxon>
    </lineage>
</organism>
<dbReference type="AlphaFoldDB" id="A0A4Y8IS75"/>
<evidence type="ECO:0000313" key="4">
    <source>
        <dbReference type="Proteomes" id="UP000297975"/>
    </source>
</evidence>
<dbReference type="InterPro" id="IPR032750">
    <property type="entry name" value="TnsD_C"/>
</dbReference>
<dbReference type="RefSeq" id="WP_134340137.1">
    <property type="nucleotide sequence ID" value="NZ_SOPW01000008.1"/>
</dbReference>
<dbReference type="OrthoDB" id="470139at2"/>
<name>A0A4Y8IS75_9BACI</name>
<proteinExistence type="predicted"/>
<dbReference type="EMBL" id="SOPW01000008">
    <property type="protein sequence ID" value="TFB21473.1"/>
    <property type="molecule type" value="Genomic_DNA"/>
</dbReference>
<evidence type="ECO:0000259" key="2">
    <source>
        <dbReference type="Pfam" id="PF15978"/>
    </source>
</evidence>
<dbReference type="Proteomes" id="UP000297975">
    <property type="component" value="Unassembled WGS sequence"/>
</dbReference>
<gene>
    <name evidence="3" type="ORF">E3U55_09180</name>
</gene>
<dbReference type="Pfam" id="PF15978">
    <property type="entry name" value="TnsD"/>
    <property type="match status" value="1"/>
</dbReference>
<reference evidence="3 4" key="1">
    <citation type="submission" date="2019-03" db="EMBL/GenBank/DDBJ databases">
        <authorList>
            <person name="He R.-H."/>
        </authorList>
    </citation>
    <scope>NUCLEOTIDE SEQUENCE [LARGE SCALE GENOMIC DNA]</scope>
    <source>
        <strain evidence="4">SH 714</strain>
    </source>
</reference>